<dbReference type="CDD" id="cd19166">
    <property type="entry name" value="HemeO-bac"/>
    <property type="match status" value="1"/>
</dbReference>
<evidence type="ECO:0000313" key="1">
    <source>
        <dbReference type="EMBL" id="TCO71854.1"/>
    </source>
</evidence>
<protein>
    <submittedName>
        <fullName evidence="1">Heme oxygenase</fullName>
    </submittedName>
</protein>
<organism evidence="1 2">
    <name type="scientific">Chromatocurvus halotolerans</name>
    <dbReference type="NCBI Taxonomy" id="1132028"/>
    <lineage>
        <taxon>Bacteria</taxon>
        <taxon>Pseudomonadati</taxon>
        <taxon>Pseudomonadota</taxon>
        <taxon>Gammaproteobacteria</taxon>
        <taxon>Cellvibrionales</taxon>
        <taxon>Halieaceae</taxon>
        <taxon>Chromatocurvus</taxon>
    </lineage>
</organism>
<dbReference type="InterPro" id="IPR016053">
    <property type="entry name" value="Haem_Oase-like"/>
</dbReference>
<sequence>MNQVAQSRVESPLDKLKCDTAALHKAVERHLPFPASYESTESYARVLGVFHRFQLQVAAYTARYGSQVAAQLALTRRNRLPLIERDMRRLGIGTETACDNTANRPSLLLTSLDEFYGCLYVSEGSTLGGNIIQKAMLKMHGKTALEWTHYLNPYGQQIFPMWQTFRSVLNEEIATGNVALEEVTKGAIKSFDYILETAKTCGFSEKP</sequence>
<comment type="caution">
    <text evidence="1">The sequence shown here is derived from an EMBL/GenBank/DDBJ whole genome shotgun (WGS) entry which is preliminary data.</text>
</comment>
<gene>
    <name evidence="1" type="ORF">EV688_1208</name>
</gene>
<dbReference type="EMBL" id="SLWX01000020">
    <property type="protein sequence ID" value="TCO71854.1"/>
    <property type="molecule type" value="Genomic_DNA"/>
</dbReference>
<evidence type="ECO:0000313" key="2">
    <source>
        <dbReference type="Proteomes" id="UP000294980"/>
    </source>
</evidence>
<reference evidence="1 2" key="1">
    <citation type="submission" date="2019-03" db="EMBL/GenBank/DDBJ databases">
        <title>Genomic Encyclopedia of Type Strains, Phase IV (KMG-IV): sequencing the most valuable type-strain genomes for metagenomic binning, comparative biology and taxonomic classification.</title>
        <authorList>
            <person name="Goeker M."/>
        </authorList>
    </citation>
    <scope>NUCLEOTIDE SEQUENCE [LARGE SCALE GENOMIC DNA]</scope>
    <source>
        <strain evidence="1 2">DSM 23344</strain>
    </source>
</reference>
<accession>A0A4R2KFL0</accession>
<proteinExistence type="predicted"/>
<dbReference type="Pfam" id="PF01126">
    <property type="entry name" value="Heme_oxygenase"/>
    <property type="match status" value="1"/>
</dbReference>
<dbReference type="Gene3D" id="1.20.910.10">
    <property type="entry name" value="Heme oxygenase-like"/>
    <property type="match status" value="1"/>
</dbReference>
<keyword evidence="2" id="KW-1185">Reference proteome</keyword>
<dbReference type="InterPro" id="IPR016084">
    <property type="entry name" value="Haem_Oase-like_multi-hlx"/>
</dbReference>
<dbReference type="Proteomes" id="UP000294980">
    <property type="component" value="Unassembled WGS sequence"/>
</dbReference>
<dbReference type="SUPFAM" id="SSF48613">
    <property type="entry name" value="Heme oxygenase-like"/>
    <property type="match status" value="1"/>
</dbReference>
<dbReference type="AlphaFoldDB" id="A0A4R2KFL0"/>
<dbReference type="GO" id="GO:0004392">
    <property type="term" value="F:heme oxygenase (decyclizing) activity"/>
    <property type="evidence" value="ECO:0007669"/>
    <property type="project" value="InterPro"/>
</dbReference>
<dbReference type="RefSeq" id="WP_162884000.1">
    <property type="nucleotide sequence ID" value="NZ_QQSW01000026.1"/>
</dbReference>
<dbReference type="GO" id="GO:0006788">
    <property type="term" value="P:heme oxidation"/>
    <property type="evidence" value="ECO:0007669"/>
    <property type="project" value="InterPro"/>
</dbReference>
<name>A0A4R2KFL0_9GAMM</name>